<reference evidence="1 2" key="1">
    <citation type="journal article" date="2022" name="Plant J.">
        <title>Chromosome-level genome of Camellia lanceoleosa provides a valuable resource for understanding genome evolution and self-incompatibility.</title>
        <authorList>
            <person name="Gong W."/>
            <person name="Xiao S."/>
            <person name="Wang L."/>
            <person name="Liao Z."/>
            <person name="Chang Y."/>
            <person name="Mo W."/>
            <person name="Hu G."/>
            <person name="Li W."/>
            <person name="Zhao G."/>
            <person name="Zhu H."/>
            <person name="Hu X."/>
            <person name="Ji K."/>
            <person name="Xiang X."/>
            <person name="Song Q."/>
            <person name="Yuan D."/>
            <person name="Jin S."/>
            <person name="Zhang L."/>
        </authorList>
    </citation>
    <scope>NUCLEOTIDE SEQUENCE [LARGE SCALE GENOMIC DNA]</scope>
    <source>
        <strain evidence="1">SQ_2022a</strain>
    </source>
</reference>
<accession>A0ACC0HBT9</accession>
<protein>
    <submittedName>
        <fullName evidence="1">Uncharacterized protein</fullName>
    </submittedName>
</protein>
<gene>
    <name evidence="1" type="ORF">LOK49_LG06G03032</name>
</gene>
<name>A0ACC0HBT9_9ERIC</name>
<dbReference type="EMBL" id="CM045762">
    <property type="protein sequence ID" value="KAI8011058.1"/>
    <property type="molecule type" value="Genomic_DNA"/>
</dbReference>
<sequence>MELEKEVFHHVGIDWWLEEVKLLIQPWWEIDSHNVRHMVLVKPAKVIEVDQKSVRSILGLLETESWPTYQMSSMDLLIWNCRGAGNDRFRRNLRELVQMHKPDMLILMETKVELNSMGMFFNNLGYTASTHVDPIERSGGIWLLWIPSLLNVQVNEASSQMITTTISRQEYPEWILAAIYASSNPRMQDELWKELDNIAQNLQAPWMKLLNQI</sequence>
<evidence type="ECO:0000313" key="1">
    <source>
        <dbReference type="EMBL" id="KAI8011058.1"/>
    </source>
</evidence>
<evidence type="ECO:0000313" key="2">
    <source>
        <dbReference type="Proteomes" id="UP001060215"/>
    </source>
</evidence>
<organism evidence="1 2">
    <name type="scientific">Camellia lanceoleosa</name>
    <dbReference type="NCBI Taxonomy" id="1840588"/>
    <lineage>
        <taxon>Eukaryota</taxon>
        <taxon>Viridiplantae</taxon>
        <taxon>Streptophyta</taxon>
        <taxon>Embryophyta</taxon>
        <taxon>Tracheophyta</taxon>
        <taxon>Spermatophyta</taxon>
        <taxon>Magnoliopsida</taxon>
        <taxon>eudicotyledons</taxon>
        <taxon>Gunneridae</taxon>
        <taxon>Pentapetalae</taxon>
        <taxon>asterids</taxon>
        <taxon>Ericales</taxon>
        <taxon>Theaceae</taxon>
        <taxon>Camellia</taxon>
    </lineage>
</organism>
<proteinExistence type="predicted"/>
<keyword evidence="2" id="KW-1185">Reference proteome</keyword>
<dbReference type="Proteomes" id="UP001060215">
    <property type="component" value="Chromosome 5"/>
</dbReference>
<comment type="caution">
    <text evidence="1">The sequence shown here is derived from an EMBL/GenBank/DDBJ whole genome shotgun (WGS) entry which is preliminary data.</text>
</comment>